<dbReference type="Proteomes" id="UP000594195">
    <property type="component" value="Chromosome"/>
</dbReference>
<gene>
    <name evidence="1" type="ORF">Q73A0000_14260</name>
</gene>
<accession>A0A7M2YCR8</accession>
<sequence>MKEKISGLFILLNLICFGQQSKQINITNVVCKYNVEFLKDTLNLESKTSEVMVLQIGDQVSLYKSQQKRATDSLRNLSLQNSFETAKTSGSLVVDFSKIPSVNLVHEVYKDHQEVQVFDKILKDQFVYAAYNKIDWKVGRAKKRIGDYECTEAKGIYNGRNYTAWFTSEIPIAEGPYTFKGLPGLILEVYDSEKYFFITLLSIQNLTEKIKPIDRVIKTNYADFIKKRKQVDENPVAEFQKISNTPLSKEIKDKLSENRKKKNNYLD</sequence>
<dbReference type="KEGG" id="kfa:Q73A0000_14260"/>
<dbReference type="NCBIfam" id="TIGR01200">
    <property type="entry name" value="GLPGLI"/>
    <property type="match status" value="1"/>
</dbReference>
<reference evidence="1 2" key="1">
    <citation type="submission" date="2019-05" db="EMBL/GenBank/DDBJ databases">
        <title>Chryseobacterium sp. isolated from King George Island, maritime Antarctica.</title>
        <authorList>
            <person name="Peng X."/>
        </authorList>
    </citation>
    <scope>NUCLEOTIDE SEQUENCE [LARGE SCALE GENOMIC DNA]</scope>
    <source>
        <strain evidence="1 2">7-3A</strain>
    </source>
</reference>
<organism evidence="1 2">
    <name type="scientific">Kaistella flava</name>
    <name type="common">ex Peng et al. 2021</name>
    <dbReference type="NCBI Taxonomy" id="2038776"/>
    <lineage>
        <taxon>Bacteria</taxon>
        <taxon>Pseudomonadati</taxon>
        <taxon>Bacteroidota</taxon>
        <taxon>Flavobacteriia</taxon>
        <taxon>Flavobacteriales</taxon>
        <taxon>Weeksellaceae</taxon>
        <taxon>Chryseobacterium group</taxon>
        <taxon>Kaistella</taxon>
    </lineage>
</organism>
<evidence type="ECO:0000313" key="2">
    <source>
        <dbReference type="Proteomes" id="UP000594195"/>
    </source>
</evidence>
<evidence type="ECO:0000313" key="1">
    <source>
        <dbReference type="EMBL" id="QOW11445.1"/>
    </source>
</evidence>
<proteinExistence type="predicted"/>
<protein>
    <submittedName>
        <fullName evidence="1">GLPGLI family protein</fullName>
    </submittedName>
</protein>
<dbReference type="RefSeq" id="WP_193811625.1">
    <property type="nucleotide sequence ID" value="NZ_CP040442.1"/>
</dbReference>
<dbReference type="AlphaFoldDB" id="A0A7M2YCR8"/>
<dbReference type="Pfam" id="PF09697">
    <property type="entry name" value="Porph_ging"/>
    <property type="match status" value="1"/>
</dbReference>
<keyword evidence="2" id="KW-1185">Reference proteome</keyword>
<dbReference type="InterPro" id="IPR005901">
    <property type="entry name" value="GLPGLI"/>
</dbReference>
<dbReference type="EMBL" id="CP040442">
    <property type="protein sequence ID" value="QOW11445.1"/>
    <property type="molecule type" value="Genomic_DNA"/>
</dbReference>
<name>A0A7M2YCR8_9FLAO</name>